<sequence>MPEENVEQVLRLCFYFIANKGGIATMKWLHIWPGLKGLGHTLLTPRTLAQPKVEIMAIVRRLKSSAAMAMDGTSNSQRPLNADSKVLCWLKSTIH</sequence>
<dbReference type="Proteomes" id="UP001176961">
    <property type="component" value="Unassembled WGS sequence"/>
</dbReference>
<keyword evidence="2" id="KW-1185">Reference proteome</keyword>
<protein>
    <submittedName>
        <fullName evidence="1">Uncharacterized protein</fullName>
    </submittedName>
</protein>
<dbReference type="EMBL" id="CATQJL010000316">
    <property type="protein sequence ID" value="CAJ0604896.1"/>
    <property type="molecule type" value="Genomic_DNA"/>
</dbReference>
<evidence type="ECO:0000313" key="1">
    <source>
        <dbReference type="EMBL" id="CAJ0604896.1"/>
    </source>
</evidence>
<name>A0AA36MAK6_CYLNA</name>
<organism evidence="1 2">
    <name type="scientific">Cylicocyclus nassatus</name>
    <name type="common">Nematode worm</name>
    <dbReference type="NCBI Taxonomy" id="53992"/>
    <lineage>
        <taxon>Eukaryota</taxon>
        <taxon>Metazoa</taxon>
        <taxon>Ecdysozoa</taxon>
        <taxon>Nematoda</taxon>
        <taxon>Chromadorea</taxon>
        <taxon>Rhabditida</taxon>
        <taxon>Rhabditina</taxon>
        <taxon>Rhabditomorpha</taxon>
        <taxon>Strongyloidea</taxon>
        <taxon>Strongylidae</taxon>
        <taxon>Cylicocyclus</taxon>
    </lineage>
</organism>
<comment type="caution">
    <text evidence="1">The sequence shown here is derived from an EMBL/GenBank/DDBJ whole genome shotgun (WGS) entry which is preliminary data.</text>
</comment>
<dbReference type="AlphaFoldDB" id="A0AA36MAK6"/>
<accession>A0AA36MAK6</accession>
<reference evidence="1" key="1">
    <citation type="submission" date="2023-07" db="EMBL/GenBank/DDBJ databases">
        <authorList>
            <consortium name="CYATHOMIX"/>
        </authorList>
    </citation>
    <scope>NUCLEOTIDE SEQUENCE</scope>
    <source>
        <strain evidence="1">N/A</strain>
    </source>
</reference>
<evidence type="ECO:0000313" key="2">
    <source>
        <dbReference type="Proteomes" id="UP001176961"/>
    </source>
</evidence>
<gene>
    <name evidence="1" type="ORF">CYNAS_LOCUS16879</name>
</gene>
<proteinExistence type="predicted"/>